<dbReference type="PROSITE" id="PS50928">
    <property type="entry name" value="ABC_TM1"/>
    <property type="match status" value="1"/>
</dbReference>
<comment type="subcellular location">
    <subcellularLocation>
        <location evidence="1 7">Cell membrane</location>
        <topology evidence="1 7">Multi-pass membrane protein</topology>
    </subcellularLocation>
</comment>
<dbReference type="SUPFAM" id="SSF161098">
    <property type="entry name" value="MetI-like"/>
    <property type="match status" value="1"/>
</dbReference>
<gene>
    <name evidence="9" type="primary">oppB</name>
    <name evidence="9" type="ORF">SCHIN_v1c03060</name>
</gene>
<dbReference type="RefSeq" id="WP_166507896.1">
    <property type="nucleotide sequence ID" value="NZ_CP043026.1"/>
</dbReference>
<proteinExistence type="inferred from homology"/>
<dbReference type="EMBL" id="CP043026">
    <property type="protein sequence ID" value="QEH61503.1"/>
    <property type="molecule type" value="Genomic_DNA"/>
</dbReference>
<evidence type="ECO:0000256" key="4">
    <source>
        <dbReference type="ARBA" id="ARBA00022692"/>
    </source>
</evidence>
<keyword evidence="3" id="KW-1003">Cell membrane</keyword>
<dbReference type="Gene3D" id="1.10.3720.10">
    <property type="entry name" value="MetI-like"/>
    <property type="match status" value="1"/>
</dbReference>
<dbReference type="AlphaFoldDB" id="A0A5B9Y413"/>
<keyword evidence="5 7" id="KW-1133">Transmembrane helix</keyword>
<evidence type="ECO:0000256" key="2">
    <source>
        <dbReference type="ARBA" id="ARBA00022448"/>
    </source>
</evidence>
<dbReference type="Proteomes" id="UP000323144">
    <property type="component" value="Chromosome"/>
</dbReference>
<evidence type="ECO:0000256" key="7">
    <source>
        <dbReference type="RuleBase" id="RU363032"/>
    </source>
</evidence>
<dbReference type="InterPro" id="IPR035906">
    <property type="entry name" value="MetI-like_sf"/>
</dbReference>
<dbReference type="KEGG" id="schi:SCHIN_v1c03060"/>
<dbReference type="Pfam" id="PF00528">
    <property type="entry name" value="BPD_transp_1"/>
    <property type="match status" value="1"/>
</dbReference>
<keyword evidence="10" id="KW-1185">Reference proteome</keyword>
<dbReference type="PANTHER" id="PTHR30465:SF0">
    <property type="entry name" value="OLIGOPEPTIDE TRANSPORT SYSTEM PERMEASE PROTEIN APPB"/>
    <property type="match status" value="1"/>
</dbReference>
<name>A0A5B9Y413_9MOLU</name>
<comment type="similarity">
    <text evidence="7">Belongs to the binding-protein-dependent transport system permease family.</text>
</comment>
<dbReference type="GO" id="GO:0005886">
    <property type="term" value="C:plasma membrane"/>
    <property type="evidence" value="ECO:0007669"/>
    <property type="project" value="UniProtKB-SubCell"/>
</dbReference>
<feature type="transmembrane region" description="Helical" evidence="7">
    <location>
        <begin position="322"/>
        <end position="349"/>
    </location>
</feature>
<reference evidence="9 10" key="1">
    <citation type="submission" date="2019-08" db="EMBL/GenBank/DDBJ databases">
        <title>Complete genome sequence of Spiroplasma chinense CCH (DSM 19755).</title>
        <authorList>
            <person name="Shen H.-Y."/>
            <person name="Lin Y.-C."/>
            <person name="Chou L."/>
            <person name="Kuo C.-H."/>
        </authorList>
    </citation>
    <scope>NUCLEOTIDE SEQUENCE [LARGE SCALE GENOMIC DNA]</scope>
    <source>
        <strain evidence="9 10">CCH</strain>
    </source>
</reference>
<keyword evidence="6 7" id="KW-0472">Membrane</keyword>
<evidence type="ECO:0000313" key="9">
    <source>
        <dbReference type="EMBL" id="QEH61503.1"/>
    </source>
</evidence>
<accession>A0A5B9Y413</accession>
<feature type="transmembrane region" description="Helical" evidence="7">
    <location>
        <begin position="275"/>
        <end position="295"/>
    </location>
</feature>
<evidence type="ECO:0000256" key="3">
    <source>
        <dbReference type="ARBA" id="ARBA00022475"/>
    </source>
</evidence>
<evidence type="ECO:0000256" key="1">
    <source>
        <dbReference type="ARBA" id="ARBA00004651"/>
    </source>
</evidence>
<dbReference type="InterPro" id="IPR000515">
    <property type="entry name" value="MetI-like"/>
</dbReference>
<evidence type="ECO:0000256" key="5">
    <source>
        <dbReference type="ARBA" id="ARBA00022989"/>
    </source>
</evidence>
<sequence length="417" mass="46925">MRKESDDKQLSLMSKEEREEAKEIISDIKVNSEFSKGKVNLNLMIHSLKKFNNKKNEFINSYPLMAYSVKRILYAFLTLYFAIAVVYILLNIVTNDAMYIQDIDLNKWKIRFGSEEYFNLINNRKRLLGVDGSVLKQILIYWRNVTPFIPKKIILDPFYQADGTITGTTVTKYFYLGVIFNSSSGYATGTLVEKVMSLSMPVSFKLGAISTAIAFLIGVPIGIYAALNKENAKDNSITGFCLLMFALPALVIVRLFYQFVIYYLGAGSLWAGSTLYTQMFPVILLILLTVPGIIFQTRRYIIIEMNADYTKFALSKGMTNRYVFFIHIFRVAGIAIIRSIPAALIANLFGSSLLVEQSWNVLGMANITISAISSNDIFLILGIVFISASVSLFLSLISDLLITILDPRVKLIEKKGS</sequence>
<feature type="transmembrane region" description="Helical" evidence="7">
    <location>
        <begin position="377"/>
        <end position="405"/>
    </location>
</feature>
<dbReference type="NCBIfam" id="NF043081">
    <property type="entry name" value="MMSYN1_0165"/>
    <property type="match status" value="1"/>
</dbReference>
<keyword evidence="2 7" id="KW-0813">Transport</keyword>
<protein>
    <submittedName>
        <fullName evidence="9">Oligopeptide transport system permease protein</fullName>
    </submittedName>
</protein>
<feature type="transmembrane region" description="Helical" evidence="7">
    <location>
        <begin position="239"/>
        <end position="263"/>
    </location>
</feature>
<feature type="transmembrane region" description="Helical" evidence="7">
    <location>
        <begin position="72"/>
        <end position="90"/>
    </location>
</feature>
<dbReference type="GO" id="GO:0055085">
    <property type="term" value="P:transmembrane transport"/>
    <property type="evidence" value="ECO:0007669"/>
    <property type="project" value="InterPro"/>
</dbReference>
<organism evidence="9 10">
    <name type="scientific">Spiroplasma chinense</name>
    <dbReference type="NCBI Taxonomy" id="216932"/>
    <lineage>
        <taxon>Bacteria</taxon>
        <taxon>Bacillati</taxon>
        <taxon>Mycoplasmatota</taxon>
        <taxon>Mollicutes</taxon>
        <taxon>Entomoplasmatales</taxon>
        <taxon>Spiroplasmataceae</taxon>
        <taxon>Spiroplasma</taxon>
    </lineage>
</organism>
<keyword evidence="4 7" id="KW-0812">Transmembrane</keyword>
<feature type="transmembrane region" description="Helical" evidence="7">
    <location>
        <begin position="206"/>
        <end position="227"/>
    </location>
</feature>
<feature type="domain" description="ABC transmembrane type-1" evidence="8">
    <location>
        <begin position="200"/>
        <end position="402"/>
    </location>
</feature>
<evidence type="ECO:0000313" key="10">
    <source>
        <dbReference type="Proteomes" id="UP000323144"/>
    </source>
</evidence>
<dbReference type="CDD" id="cd06261">
    <property type="entry name" value="TM_PBP2"/>
    <property type="match status" value="1"/>
</dbReference>
<evidence type="ECO:0000259" key="8">
    <source>
        <dbReference type="PROSITE" id="PS50928"/>
    </source>
</evidence>
<dbReference type="PANTHER" id="PTHR30465">
    <property type="entry name" value="INNER MEMBRANE ABC TRANSPORTER"/>
    <property type="match status" value="1"/>
</dbReference>
<evidence type="ECO:0000256" key="6">
    <source>
        <dbReference type="ARBA" id="ARBA00023136"/>
    </source>
</evidence>